<accession>A0ABU2R967</accession>
<dbReference type="SUPFAM" id="SSF52317">
    <property type="entry name" value="Class I glutamine amidotransferase-like"/>
    <property type="match status" value="1"/>
</dbReference>
<keyword evidence="1" id="KW-0805">Transcription regulation</keyword>
<dbReference type="PROSITE" id="PS01124">
    <property type="entry name" value="HTH_ARAC_FAMILY_2"/>
    <property type="match status" value="1"/>
</dbReference>
<organism evidence="4 5">
    <name type="scientific">Streptomyces evansiae</name>
    <dbReference type="NCBI Taxonomy" id="3075535"/>
    <lineage>
        <taxon>Bacteria</taxon>
        <taxon>Bacillati</taxon>
        <taxon>Actinomycetota</taxon>
        <taxon>Actinomycetes</taxon>
        <taxon>Kitasatosporales</taxon>
        <taxon>Streptomycetaceae</taxon>
        <taxon>Streptomyces</taxon>
    </lineage>
</organism>
<keyword evidence="2" id="KW-0804">Transcription</keyword>
<dbReference type="InterPro" id="IPR018060">
    <property type="entry name" value="HTH_AraC"/>
</dbReference>
<evidence type="ECO:0000313" key="4">
    <source>
        <dbReference type="EMBL" id="MDT0413244.1"/>
    </source>
</evidence>
<dbReference type="SMART" id="SM00342">
    <property type="entry name" value="HTH_ARAC"/>
    <property type="match status" value="1"/>
</dbReference>
<dbReference type="CDD" id="cd03137">
    <property type="entry name" value="GATase1_AraC_1"/>
    <property type="match status" value="1"/>
</dbReference>
<dbReference type="Pfam" id="PF12833">
    <property type="entry name" value="HTH_18"/>
    <property type="match status" value="1"/>
</dbReference>
<keyword evidence="5" id="KW-1185">Reference proteome</keyword>
<reference evidence="5" key="1">
    <citation type="submission" date="2023-07" db="EMBL/GenBank/DDBJ databases">
        <title>30 novel species of actinomycetes from the DSMZ collection.</title>
        <authorList>
            <person name="Nouioui I."/>
        </authorList>
    </citation>
    <scope>NUCLEOTIDE SEQUENCE [LARGE SCALE GENOMIC DNA]</scope>
    <source>
        <strain evidence="5">DSM 41979</strain>
    </source>
</reference>
<dbReference type="SUPFAM" id="SSF46689">
    <property type="entry name" value="Homeodomain-like"/>
    <property type="match status" value="2"/>
</dbReference>
<dbReference type="Proteomes" id="UP001183610">
    <property type="component" value="Unassembled WGS sequence"/>
</dbReference>
<protein>
    <submittedName>
        <fullName evidence="4">Helix-turn-helix domain-containing protein</fullName>
    </submittedName>
</protein>
<evidence type="ECO:0000259" key="3">
    <source>
        <dbReference type="PROSITE" id="PS01124"/>
    </source>
</evidence>
<evidence type="ECO:0000256" key="2">
    <source>
        <dbReference type="ARBA" id="ARBA00023163"/>
    </source>
</evidence>
<dbReference type="InterPro" id="IPR009057">
    <property type="entry name" value="Homeodomain-like_sf"/>
</dbReference>
<dbReference type="Gene3D" id="1.10.10.60">
    <property type="entry name" value="Homeodomain-like"/>
    <property type="match status" value="1"/>
</dbReference>
<dbReference type="InterPro" id="IPR029062">
    <property type="entry name" value="Class_I_gatase-like"/>
</dbReference>
<dbReference type="PANTHER" id="PTHR43130:SF3">
    <property type="entry name" value="HTH-TYPE TRANSCRIPTIONAL REGULATOR RV1931C"/>
    <property type="match status" value="1"/>
</dbReference>
<gene>
    <name evidence="4" type="ORF">RM698_29895</name>
</gene>
<comment type="caution">
    <text evidence="4">The sequence shown here is derived from an EMBL/GenBank/DDBJ whole genome shotgun (WGS) entry which is preliminary data.</text>
</comment>
<dbReference type="Pfam" id="PF01965">
    <property type="entry name" value="DJ-1_PfpI"/>
    <property type="match status" value="1"/>
</dbReference>
<proteinExistence type="predicted"/>
<evidence type="ECO:0000313" key="5">
    <source>
        <dbReference type="Proteomes" id="UP001183610"/>
    </source>
</evidence>
<dbReference type="InterPro" id="IPR052158">
    <property type="entry name" value="INH-QAR"/>
</dbReference>
<dbReference type="EMBL" id="JAVRET010000120">
    <property type="protein sequence ID" value="MDT0413244.1"/>
    <property type="molecule type" value="Genomic_DNA"/>
</dbReference>
<dbReference type="InterPro" id="IPR002818">
    <property type="entry name" value="DJ-1/PfpI"/>
</dbReference>
<dbReference type="PANTHER" id="PTHR43130">
    <property type="entry name" value="ARAC-FAMILY TRANSCRIPTIONAL REGULATOR"/>
    <property type="match status" value="1"/>
</dbReference>
<name>A0ABU2R967_9ACTN</name>
<sequence length="330" mass="35637">MVHHVVVLALDGVKPFDLGIPSQVLGQAFGASGHALYRVSTCSIGGRPVVTNQDFSISVEQDESALAGADTVVVATQDHRRGVPDRGDLPDRLAAALRSVPSTARVVSLCTSAFVLGAAGMLDGQRATTHWQMCDELARRFPRVTVDQNVLFVDNGRILTAAGAAAGLDLFLHLVRRDHGVAVANATARRCVVAPWREGGQAQFIERPLPASGDSSTSSTREWAEERLSQPLALVDLAAHAHMSVRTFTRRFRSEVGLSPHEWLLQRRLDHARYLLESTELSINEVSSKAGFTDPVLLRKHLRNAVGLTPGAYRRTYSAVGREAGASGRV</sequence>
<feature type="domain" description="HTH araC/xylS-type" evidence="3">
    <location>
        <begin position="218"/>
        <end position="316"/>
    </location>
</feature>
<evidence type="ECO:0000256" key="1">
    <source>
        <dbReference type="ARBA" id="ARBA00023015"/>
    </source>
</evidence>
<dbReference type="RefSeq" id="WP_008749633.1">
    <property type="nucleotide sequence ID" value="NZ_JAVRET010000120.1"/>
</dbReference>
<dbReference type="Gene3D" id="3.40.50.880">
    <property type="match status" value="1"/>
</dbReference>